<organism evidence="1 2">
    <name type="scientific">Xanthomonas citri pv. citri</name>
    <dbReference type="NCBI Taxonomy" id="611301"/>
    <lineage>
        <taxon>Bacteria</taxon>
        <taxon>Pseudomonadati</taxon>
        <taxon>Pseudomonadota</taxon>
        <taxon>Gammaproteobacteria</taxon>
        <taxon>Lysobacterales</taxon>
        <taxon>Lysobacteraceae</taxon>
        <taxon>Xanthomonas</taxon>
    </lineage>
</organism>
<dbReference type="Proteomes" id="UP000052230">
    <property type="component" value="Unassembled WGS sequence"/>
</dbReference>
<evidence type="ECO:0000313" key="1">
    <source>
        <dbReference type="EMBL" id="CEG17095.1"/>
    </source>
</evidence>
<proteinExistence type="predicted"/>
<sequence>MTVKAVSADWAAVGSADPQNNRAERVFPTAEALSVRFRRRVRAAEDLDCLPPSRGKALR</sequence>
<protein>
    <submittedName>
        <fullName evidence="1">Uncharacterized protein</fullName>
    </submittedName>
</protein>
<keyword evidence="2" id="KW-1185">Reference proteome</keyword>
<dbReference type="EMBL" id="CCXZ01000145">
    <property type="protein sequence ID" value="CEG17095.1"/>
    <property type="molecule type" value="Genomic_DNA"/>
</dbReference>
<dbReference type="AlphaFoldDB" id="A0A0U5FFC8"/>
<evidence type="ECO:0000313" key="2">
    <source>
        <dbReference type="Proteomes" id="UP000052230"/>
    </source>
</evidence>
<comment type="caution">
    <text evidence="1">The sequence shown here is derived from an EMBL/GenBank/DDBJ whole genome shotgun (WGS) entry which is preliminary data.</text>
</comment>
<gene>
    <name evidence="1" type="ORF">XAC3562_500026</name>
</gene>
<reference evidence="1 2" key="1">
    <citation type="submission" date="2014-09" db="EMBL/GenBank/DDBJ databases">
        <authorList>
            <person name="Regsiter A."/>
        </authorList>
    </citation>
    <scope>NUCLEOTIDE SEQUENCE [LARGE SCALE GENOMIC DNA]</scope>
</reference>
<name>A0A0U5FFC8_XANCI</name>
<accession>A0A0U5FFC8</accession>